<evidence type="ECO:0000313" key="3">
    <source>
        <dbReference type="Proteomes" id="UP000481872"/>
    </source>
</evidence>
<gene>
    <name evidence="2" type="ORF">G3M99_05035</name>
</gene>
<dbReference type="SUPFAM" id="SSF55729">
    <property type="entry name" value="Acyl-CoA N-acyltransferases (Nat)"/>
    <property type="match status" value="1"/>
</dbReference>
<dbReference type="RefSeq" id="WP_199869418.1">
    <property type="nucleotide sequence ID" value="NZ_JAAGPU010000006.1"/>
</dbReference>
<dbReference type="Gene3D" id="3.40.630.30">
    <property type="match status" value="1"/>
</dbReference>
<sequence length="189" mass="22139">MLKHKGTKNIKTERLLLRKFKTYDVKDMFKNWVSDSEVTKFLTWEPHNSVNDTKVIIDQWVKEYKYSNSYNWAIELKETGKVIGGISIGKLEEEHCCCEIGYCIAKSYWKKGIATEALTAVIDYLFKVVNFNRIVAKHDTKNIGSGKVMIKSGMKYEGTLRQAKIRKNKEFYDLAVYAILKYDWLERNK</sequence>
<feature type="domain" description="N-acetyltransferase" evidence="1">
    <location>
        <begin position="15"/>
        <end position="183"/>
    </location>
</feature>
<dbReference type="PROSITE" id="PS51186">
    <property type="entry name" value="GNAT"/>
    <property type="match status" value="1"/>
</dbReference>
<dbReference type="AlphaFoldDB" id="A0A6M0H0F0"/>
<dbReference type="GO" id="GO:0016747">
    <property type="term" value="F:acyltransferase activity, transferring groups other than amino-acyl groups"/>
    <property type="evidence" value="ECO:0007669"/>
    <property type="project" value="InterPro"/>
</dbReference>
<dbReference type="PANTHER" id="PTHR43792">
    <property type="entry name" value="GNAT FAMILY, PUTATIVE (AFU_ORTHOLOGUE AFUA_3G00765)-RELATED-RELATED"/>
    <property type="match status" value="1"/>
</dbReference>
<accession>A0A6M0H0F0</accession>
<dbReference type="Pfam" id="PF13302">
    <property type="entry name" value="Acetyltransf_3"/>
    <property type="match status" value="1"/>
</dbReference>
<evidence type="ECO:0000313" key="2">
    <source>
        <dbReference type="EMBL" id="NEU04235.1"/>
    </source>
</evidence>
<protein>
    <submittedName>
        <fullName evidence="2">GNAT family N-acetyltransferase</fullName>
    </submittedName>
</protein>
<dbReference type="EMBL" id="JAAGPU010000006">
    <property type="protein sequence ID" value="NEU04235.1"/>
    <property type="molecule type" value="Genomic_DNA"/>
</dbReference>
<reference evidence="2 3" key="1">
    <citation type="submission" date="2020-02" db="EMBL/GenBank/DDBJ databases">
        <title>Genome assembly of a novel Clostridium senegalense strain.</title>
        <authorList>
            <person name="Gupta T.B."/>
            <person name="Jauregui R."/>
            <person name="Maclean P."/>
            <person name="Nawarathana A."/>
            <person name="Brightwell G."/>
        </authorList>
    </citation>
    <scope>NUCLEOTIDE SEQUENCE [LARGE SCALE GENOMIC DNA]</scope>
    <source>
        <strain evidence="2 3">AGRFS4</strain>
    </source>
</reference>
<evidence type="ECO:0000259" key="1">
    <source>
        <dbReference type="PROSITE" id="PS51186"/>
    </source>
</evidence>
<name>A0A6M0H0F0_9CLOT</name>
<proteinExistence type="predicted"/>
<keyword evidence="2" id="KW-0808">Transferase</keyword>
<comment type="caution">
    <text evidence="2">The sequence shown here is derived from an EMBL/GenBank/DDBJ whole genome shotgun (WGS) entry which is preliminary data.</text>
</comment>
<dbReference type="Proteomes" id="UP000481872">
    <property type="component" value="Unassembled WGS sequence"/>
</dbReference>
<dbReference type="InterPro" id="IPR000182">
    <property type="entry name" value="GNAT_dom"/>
</dbReference>
<keyword evidence="3" id="KW-1185">Reference proteome</keyword>
<dbReference type="InterPro" id="IPR051531">
    <property type="entry name" value="N-acetyltransferase"/>
</dbReference>
<dbReference type="PANTHER" id="PTHR43792:SF1">
    <property type="entry name" value="N-ACETYLTRANSFERASE DOMAIN-CONTAINING PROTEIN"/>
    <property type="match status" value="1"/>
</dbReference>
<organism evidence="2 3">
    <name type="scientific">Clostridium senegalense</name>
    <dbReference type="NCBI Taxonomy" id="1465809"/>
    <lineage>
        <taxon>Bacteria</taxon>
        <taxon>Bacillati</taxon>
        <taxon>Bacillota</taxon>
        <taxon>Clostridia</taxon>
        <taxon>Eubacteriales</taxon>
        <taxon>Clostridiaceae</taxon>
        <taxon>Clostridium</taxon>
    </lineage>
</organism>
<dbReference type="InterPro" id="IPR016181">
    <property type="entry name" value="Acyl_CoA_acyltransferase"/>
</dbReference>